<dbReference type="InterPro" id="IPR036388">
    <property type="entry name" value="WH-like_DNA-bd_sf"/>
</dbReference>
<evidence type="ECO:0000313" key="2">
    <source>
        <dbReference type="Proteomes" id="UP000006048"/>
    </source>
</evidence>
<dbReference type="PANTHER" id="PTHR33221">
    <property type="entry name" value="WINGED HELIX-TURN-HELIX TRANSCRIPTIONAL REGULATOR, RRF2 FAMILY"/>
    <property type="match status" value="1"/>
</dbReference>
<dbReference type="InterPro" id="IPR036390">
    <property type="entry name" value="WH_DNA-bd_sf"/>
</dbReference>
<dbReference type="GO" id="GO:0003700">
    <property type="term" value="F:DNA-binding transcription factor activity"/>
    <property type="evidence" value="ECO:0007669"/>
    <property type="project" value="TreeGrafter"/>
</dbReference>
<dbReference type="Pfam" id="PF02082">
    <property type="entry name" value="Rrf2"/>
    <property type="match status" value="1"/>
</dbReference>
<dbReference type="SUPFAM" id="SSF46785">
    <property type="entry name" value="Winged helix' DNA-binding domain"/>
    <property type="match status" value="1"/>
</dbReference>
<dbReference type="AlphaFoldDB" id="I4BBM6"/>
<dbReference type="NCBIfam" id="TIGR00738">
    <property type="entry name" value="rrf2_super"/>
    <property type="match status" value="1"/>
</dbReference>
<dbReference type="GO" id="GO:0005829">
    <property type="term" value="C:cytosol"/>
    <property type="evidence" value="ECO:0007669"/>
    <property type="project" value="TreeGrafter"/>
</dbReference>
<dbReference type="PANTHER" id="PTHR33221:SF13">
    <property type="entry name" value="TRANSCRIPTIONAL REGULATOR-RELATED"/>
    <property type="match status" value="1"/>
</dbReference>
<dbReference type="OrthoDB" id="9808360at2"/>
<gene>
    <name evidence="1" type="ordered locus">Turpa_4049</name>
</gene>
<protein>
    <submittedName>
        <fullName evidence="1">Transcriptional regulator, BadM/Rrf2 family</fullName>
    </submittedName>
</protein>
<dbReference type="HOGENOM" id="CLU_107144_1_4_12"/>
<accession>I4BBM6</accession>
<dbReference type="KEGG" id="tpx:Turpa_4049"/>
<dbReference type="Gene3D" id="1.10.10.10">
    <property type="entry name" value="Winged helix-like DNA-binding domain superfamily/Winged helix DNA-binding domain"/>
    <property type="match status" value="1"/>
</dbReference>
<reference evidence="1 2" key="1">
    <citation type="submission" date="2012-06" db="EMBL/GenBank/DDBJ databases">
        <title>The complete chromosome of genome of Turneriella parva DSM 21527.</title>
        <authorList>
            <consortium name="US DOE Joint Genome Institute (JGI-PGF)"/>
            <person name="Lucas S."/>
            <person name="Han J."/>
            <person name="Lapidus A."/>
            <person name="Bruce D."/>
            <person name="Goodwin L."/>
            <person name="Pitluck S."/>
            <person name="Peters L."/>
            <person name="Kyrpides N."/>
            <person name="Mavromatis K."/>
            <person name="Ivanova N."/>
            <person name="Mikhailova N."/>
            <person name="Chertkov O."/>
            <person name="Detter J.C."/>
            <person name="Tapia R."/>
            <person name="Han C."/>
            <person name="Land M."/>
            <person name="Hauser L."/>
            <person name="Markowitz V."/>
            <person name="Cheng J.-F."/>
            <person name="Hugenholtz P."/>
            <person name="Woyke T."/>
            <person name="Wu D."/>
            <person name="Gronow S."/>
            <person name="Wellnitz S."/>
            <person name="Brambilla E."/>
            <person name="Klenk H.-P."/>
            <person name="Eisen J.A."/>
        </authorList>
    </citation>
    <scope>NUCLEOTIDE SEQUENCE [LARGE SCALE GENOMIC DNA]</scope>
    <source>
        <strain evidence="2">ATCC BAA-1111 / DSM 21527 / NCTC 11395 / H</strain>
    </source>
</reference>
<sequence length="154" mass="16696">MLYSSASKYAVRALAYMTSRDDQKIFTVEELATGASVPKPYLSKILKQLVAGKILKSNKGPGGGYQFAKPAAEISLYDIKITIDGITEFVECALGLDSCNDHAPCPAHFIWKDLRAAATKSLQITTLPLANKIMVEKAVHAGSSKKTTFRKVTT</sequence>
<organism evidence="1 2">
    <name type="scientific">Turneriella parva (strain ATCC BAA-1111 / DSM 21527 / NCTC 11395 / H)</name>
    <name type="common">Leptospira parva</name>
    <dbReference type="NCBI Taxonomy" id="869212"/>
    <lineage>
        <taxon>Bacteria</taxon>
        <taxon>Pseudomonadati</taxon>
        <taxon>Spirochaetota</taxon>
        <taxon>Spirochaetia</taxon>
        <taxon>Leptospirales</taxon>
        <taxon>Leptospiraceae</taxon>
        <taxon>Turneriella</taxon>
    </lineage>
</organism>
<dbReference type="Proteomes" id="UP000006048">
    <property type="component" value="Chromosome"/>
</dbReference>
<dbReference type="InterPro" id="IPR000944">
    <property type="entry name" value="Tscrpt_reg_Rrf2"/>
</dbReference>
<dbReference type="PROSITE" id="PS51197">
    <property type="entry name" value="HTH_RRF2_2"/>
    <property type="match status" value="1"/>
</dbReference>
<proteinExistence type="predicted"/>
<evidence type="ECO:0000313" key="1">
    <source>
        <dbReference type="EMBL" id="AFM14683.1"/>
    </source>
</evidence>
<dbReference type="RefSeq" id="WP_014805159.1">
    <property type="nucleotide sequence ID" value="NC_018020.1"/>
</dbReference>
<keyword evidence="2" id="KW-1185">Reference proteome</keyword>
<dbReference type="EMBL" id="CP002959">
    <property type="protein sequence ID" value="AFM14683.1"/>
    <property type="molecule type" value="Genomic_DNA"/>
</dbReference>
<name>I4BBM6_TURPD</name>
<dbReference type="STRING" id="869212.Turpa_4049"/>